<evidence type="ECO:0000259" key="2">
    <source>
        <dbReference type="SMART" id="SM00483"/>
    </source>
</evidence>
<dbReference type="Pfam" id="PF14791">
    <property type="entry name" value="DNA_pol_B_thumb"/>
    <property type="match status" value="1"/>
</dbReference>
<dbReference type="GO" id="GO:0004527">
    <property type="term" value="F:exonuclease activity"/>
    <property type="evidence" value="ECO:0007669"/>
    <property type="project" value="UniProtKB-KW"/>
</dbReference>
<dbReference type="EMBL" id="JAHRGL010000011">
    <property type="protein sequence ID" value="MBV2131972.1"/>
    <property type="molecule type" value="Genomic_DNA"/>
</dbReference>
<dbReference type="SMART" id="SM00483">
    <property type="entry name" value="POLXc"/>
    <property type="match status" value="1"/>
</dbReference>
<dbReference type="InterPro" id="IPR004013">
    <property type="entry name" value="PHP_dom"/>
</dbReference>
<proteinExistence type="predicted"/>
<evidence type="ECO:0000313" key="4">
    <source>
        <dbReference type="Proteomes" id="UP000813068"/>
    </source>
</evidence>
<dbReference type="CDD" id="cd07436">
    <property type="entry name" value="PHP_PolX"/>
    <property type="match status" value="1"/>
</dbReference>
<dbReference type="InterPro" id="IPR010996">
    <property type="entry name" value="HHH_MUS81"/>
</dbReference>
<dbReference type="InterPro" id="IPR029398">
    <property type="entry name" value="PolB_thumb"/>
</dbReference>
<feature type="domain" description="Polymerase/histidinol phosphatase N-terminal" evidence="1">
    <location>
        <begin position="365"/>
        <end position="444"/>
    </location>
</feature>
<keyword evidence="3" id="KW-0540">Nuclease</keyword>
<dbReference type="InterPro" id="IPR003141">
    <property type="entry name" value="Pol/His_phosphatase_N"/>
</dbReference>
<dbReference type="InterPro" id="IPR050243">
    <property type="entry name" value="PHP_phosphatase"/>
</dbReference>
<organism evidence="3 4">
    <name type="scientific">Geopseudomonas aromaticivorans</name>
    <dbReference type="NCBI Taxonomy" id="2849492"/>
    <lineage>
        <taxon>Bacteria</taxon>
        <taxon>Pseudomonadati</taxon>
        <taxon>Pseudomonadota</taxon>
        <taxon>Gammaproteobacteria</taxon>
        <taxon>Pseudomonadales</taxon>
        <taxon>Pseudomonadaceae</taxon>
        <taxon>Geopseudomonas</taxon>
    </lineage>
</organism>
<sequence length="597" mass="65034">MRHLRLRHPSADRRQLRPDLATGRAMSVSNAEIAAVLEEIADILELEEANPFRIRAYRNAARTLQAFAPDIAGLLASGQALPKLPGIGEDLAGKIGEIASTGSCAILQRLRGEVPAGLRELLKVSTLGPRRVARLWHELGIQTPAELQQAARAGRIRQLHGFGEQTEERLLQAVELLLHTPQRWLLNRVAPIAERLVAELGKVPGVIEVATAGSFRRCRDTVGDLDILVSARRGSPAIQRLTGDTEVGRVLAAGTTRASVLLHSGLQVDLRLLAPPSWGAGLLYLTGSKAHNIALRRMAQGRGLKISEYGVYRGKQRIAGDSEEAMYQALGLPWIAPELREGRGEIEAALAGTLPTLVELGDLRGDLHAHTRASDGRNTLEEMATAAQSAGLEYLAITDHSHRLAITHGLDADGLARQIEQIDALNEQLVGITLLKGIEVDILEDGSLDLPDAILGRLDLVVGAVHSAFNLAKEQQTRRLLRAMEHRHFSILAHPSGRLLGERPPINCDFTALIAAARQRGCALELNAQAERLDLDDLHCREARDAGVPIAISSDAHRTLDFAGLRFGIGQARRGWLEAKDVLNTRPLAELRRWLKR</sequence>
<dbReference type="PANTHER" id="PTHR36928:SF1">
    <property type="entry name" value="PHOSPHATASE YCDX-RELATED"/>
    <property type="match status" value="1"/>
</dbReference>
<reference evidence="3 4" key="1">
    <citation type="submission" date="2021-06" db="EMBL/GenBank/DDBJ databases">
        <title>Differences between aerobic and microaerobic xylene degrading microbial communities.</title>
        <authorList>
            <person name="Banerjee S."/>
            <person name="Tancsics A."/>
        </authorList>
    </citation>
    <scope>NUCLEOTIDE SEQUENCE [LARGE SCALE GENOMIC DNA]</scope>
    <source>
        <strain evidence="3 4">MAP12</strain>
    </source>
</reference>
<name>A0ABS6MUP0_9GAMM</name>
<dbReference type="SMART" id="SM00481">
    <property type="entry name" value="POLIIIAc"/>
    <property type="match status" value="1"/>
</dbReference>
<dbReference type="PANTHER" id="PTHR36928">
    <property type="entry name" value="PHOSPHATASE YCDX-RELATED"/>
    <property type="match status" value="1"/>
</dbReference>
<keyword evidence="3" id="KW-0378">Hydrolase</keyword>
<feature type="domain" description="DNA-directed DNA polymerase X" evidence="2">
    <location>
        <begin position="28"/>
        <end position="341"/>
    </location>
</feature>
<keyword evidence="4" id="KW-1185">Reference proteome</keyword>
<keyword evidence="3" id="KW-0269">Exonuclease</keyword>
<dbReference type="InterPro" id="IPR022311">
    <property type="entry name" value="PolX-like"/>
</dbReference>
<dbReference type="InterPro" id="IPR002054">
    <property type="entry name" value="DNA-dir_DNA_pol_X"/>
</dbReference>
<dbReference type="InterPro" id="IPR047967">
    <property type="entry name" value="PolX_PHP"/>
</dbReference>
<evidence type="ECO:0000313" key="3">
    <source>
        <dbReference type="EMBL" id="MBV2131972.1"/>
    </source>
</evidence>
<accession>A0ABS6MUP0</accession>
<dbReference type="PIRSF" id="PIRSF005047">
    <property type="entry name" value="UCP005047_YshC"/>
    <property type="match status" value="1"/>
</dbReference>
<dbReference type="Pfam" id="PF14520">
    <property type="entry name" value="HHH_5"/>
    <property type="match status" value="1"/>
</dbReference>
<dbReference type="Pfam" id="PF02811">
    <property type="entry name" value="PHP"/>
    <property type="match status" value="1"/>
</dbReference>
<dbReference type="NCBIfam" id="NF006375">
    <property type="entry name" value="PRK08609.1"/>
    <property type="match status" value="1"/>
</dbReference>
<comment type="caution">
    <text evidence="3">The sequence shown here is derived from an EMBL/GenBank/DDBJ whole genome shotgun (WGS) entry which is preliminary data.</text>
</comment>
<gene>
    <name evidence="3" type="primary">polX</name>
    <name evidence="3" type="ORF">KRX52_04060</name>
</gene>
<dbReference type="Pfam" id="PF14716">
    <property type="entry name" value="HHH_8"/>
    <property type="match status" value="1"/>
</dbReference>
<protein>
    <submittedName>
        <fullName evidence="3">DNA polymerase/3'-5' exonuclease PolX</fullName>
    </submittedName>
</protein>
<evidence type="ECO:0000259" key="1">
    <source>
        <dbReference type="SMART" id="SM00481"/>
    </source>
</evidence>
<dbReference type="Proteomes" id="UP000813068">
    <property type="component" value="Unassembled WGS sequence"/>
</dbReference>
<dbReference type="CDD" id="cd00141">
    <property type="entry name" value="NT_POLXc"/>
    <property type="match status" value="1"/>
</dbReference>